<dbReference type="EMBL" id="JACHBU010000002">
    <property type="protein sequence ID" value="MBB6508205.1"/>
    <property type="molecule type" value="Genomic_DNA"/>
</dbReference>
<comment type="caution">
    <text evidence="3">The sequence shown here is derived from an EMBL/GenBank/DDBJ whole genome shotgun (WGS) entry which is preliminary data.</text>
</comment>
<dbReference type="Gene3D" id="1.10.1530.10">
    <property type="match status" value="1"/>
</dbReference>
<dbReference type="SUPFAM" id="SSF89733">
    <property type="entry name" value="L-sulfolactate dehydrogenase-like"/>
    <property type="match status" value="1"/>
</dbReference>
<gene>
    <name evidence="3" type="ORF">F4695_001537</name>
</gene>
<name>A0A7X0MSG8_9HYPH</name>
<dbReference type="PANTHER" id="PTHR11091">
    <property type="entry name" value="OXIDOREDUCTASE-RELATED"/>
    <property type="match status" value="1"/>
</dbReference>
<keyword evidence="4" id="KW-1185">Reference proteome</keyword>
<evidence type="ECO:0000313" key="3">
    <source>
        <dbReference type="EMBL" id="MBB6508205.1"/>
    </source>
</evidence>
<organism evidence="3 4">
    <name type="scientific">Rhizobium soli</name>
    <dbReference type="NCBI Taxonomy" id="424798"/>
    <lineage>
        <taxon>Bacteria</taxon>
        <taxon>Pseudomonadati</taxon>
        <taxon>Pseudomonadota</taxon>
        <taxon>Alphaproteobacteria</taxon>
        <taxon>Hyphomicrobiales</taxon>
        <taxon>Rhizobiaceae</taxon>
        <taxon>Rhizobium/Agrobacterium group</taxon>
        <taxon>Rhizobium</taxon>
    </lineage>
</organism>
<comment type="similarity">
    <text evidence="1">Belongs to the LDH2/MDH2 oxidoreductase family.</text>
</comment>
<dbReference type="Proteomes" id="UP000585437">
    <property type="component" value="Unassembled WGS sequence"/>
</dbReference>
<dbReference type="GO" id="GO:0016491">
    <property type="term" value="F:oxidoreductase activity"/>
    <property type="evidence" value="ECO:0007669"/>
    <property type="project" value="UniProtKB-KW"/>
</dbReference>
<evidence type="ECO:0000256" key="1">
    <source>
        <dbReference type="ARBA" id="ARBA00006056"/>
    </source>
</evidence>
<keyword evidence="2" id="KW-0560">Oxidoreductase</keyword>
<dbReference type="InterPro" id="IPR043144">
    <property type="entry name" value="Mal/L-sulf/L-lact_DH-like_ah"/>
</dbReference>
<dbReference type="PANTHER" id="PTHR11091:SF0">
    <property type="entry name" value="MALATE DEHYDROGENASE"/>
    <property type="match status" value="1"/>
</dbReference>
<dbReference type="InterPro" id="IPR036111">
    <property type="entry name" value="Mal/L-sulfo/L-lacto_DH-like_sf"/>
</dbReference>
<proteinExistence type="inferred from homology"/>
<reference evidence="3 4" key="1">
    <citation type="submission" date="2020-08" db="EMBL/GenBank/DDBJ databases">
        <title>The Agave Microbiome: Exploring the role of microbial communities in plant adaptations to desert environments.</title>
        <authorList>
            <person name="Partida-Martinez L.P."/>
        </authorList>
    </citation>
    <scope>NUCLEOTIDE SEQUENCE [LARGE SCALE GENOMIC DNA]</scope>
    <source>
        <strain evidence="3 4">AS3.12</strain>
    </source>
</reference>
<protein>
    <submittedName>
        <fullName evidence="3">LDH2 family malate/lactate/ureidoglycolate dehydrogenase</fullName>
    </submittedName>
</protein>
<dbReference type="Pfam" id="PF02615">
    <property type="entry name" value="Ldh_2"/>
    <property type="match status" value="1"/>
</dbReference>
<dbReference type="Gene3D" id="3.30.1370.60">
    <property type="entry name" value="Hypothetical oxidoreductase yiak, domain 2"/>
    <property type="match status" value="1"/>
</dbReference>
<dbReference type="InterPro" id="IPR043143">
    <property type="entry name" value="Mal/L-sulf/L-lact_DH-like_NADP"/>
</dbReference>
<dbReference type="AlphaFoldDB" id="A0A7X0MSG8"/>
<sequence length="366" mass="38324">MPTGNDRACVSLVELDRFCREVLLACGADAAMADAATRAMMHGTRHGVDSHGVRLLDHYVTALEGGRLNKAPKLKPVGGFGAVETLDADHAHGALATYTAMDRAIALARQFGIGAVAIRNSSHFGPAGAYALEAARQGVIGFTFCNSDSFVRLHEGASRFHGTNPIAVGVPVKGQDPWLLDMATSAIPYNRVLLYRSMGTTLPQSVASDVSGIDTLDANKADMLAPLGGEFGFKGAGLAGLAEILSAVVTGMSLSFDLAPMGGPDFSTPRGLGAFVFAILPEAFGDRETFDAGMTRYLDVLRSSPARADCRVMAPGDREWVVAADREASGVTLDPATHAAFEVLAGRYGAQLPVLEMPAQSQVDGT</sequence>
<dbReference type="InterPro" id="IPR003767">
    <property type="entry name" value="Malate/L-lactate_DH-like"/>
</dbReference>
<dbReference type="RefSeq" id="WP_184654315.1">
    <property type="nucleotide sequence ID" value="NZ_JACHBU010000002.1"/>
</dbReference>
<evidence type="ECO:0000256" key="2">
    <source>
        <dbReference type="ARBA" id="ARBA00023002"/>
    </source>
</evidence>
<evidence type="ECO:0000313" key="4">
    <source>
        <dbReference type="Proteomes" id="UP000585437"/>
    </source>
</evidence>
<accession>A0A7X0MSG8</accession>